<dbReference type="OrthoDB" id="2692170at2"/>
<accession>A0A1I0DA99</accession>
<dbReference type="AlphaFoldDB" id="A0A1I0DA99"/>
<dbReference type="EMBL" id="FOHE01000008">
    <property type="protein sequence ID" value="SET28606.1"/>
    <property type="molecule type" value="Genomic_DNA"/>
</dbReference>
<dbReference type="GO" id="GO:0046983">
    <property type="term" value="F:protein dimerization activity"/>
    <property type="evidence" value="ECO:0007669"/>
    <property type="project" value="InterPro"/>
</dbReference>
<reference evidence="1 2" key="1">
    <citation type="submission" date="2016-10" db="EMBL/GenBank/DDBJ databases">
        <authorList>
            <person name="de Groot N.N."/>
        </authorList>
    </citation>
    <scope>NUCLEOTIDE SEQUENCE [LARGE SCALE GENOMIC DNA]</scope>
    <source>
        <strain evidence="1 2">IBRC-M 10780</strain>
    </source>
</reference>
<evidence type="ECO:0000313" key="1">
    <source>
        <dbReference type="EMBL" id="SET28606.1"/>
    </source>
</evidence>
<gene>
    <name evidence="1" type="ORF">SAMN05216389_10870</name>
</gene>
<dbReference type="InterPro" id="IPR018540">
    <property type="entry name" value="Spo0E-like"/>
</dbReference>
<sequence length="65" mass="7563">MYNSEQLLKQIEKVRNRMTDVALTKGITSIESITLSQELDRLLNRYNEMMANDRSKYHEQGRGGS</sequence>
<proteinExistence type="predicted"/>
<dbReference type="GO" id="GO:0043937">
    <property type="term" value="P:regulation of sporulation"/>
    <property type="evidence" value="ECO:0007669"/>
    <property type="project" value="InterPro"/>
</dbReference>
<dbReference type="Gene3D" id="4.10.280.10">
    <property type="entry name" value="Helix-loop-helix DNA-binding domain"/>
    <property type="match status" value="1"/>
</dbReference>
<dbReference type="Proteomes" id="UP000198618">
    <property type="component" value="Unassembled WGS sequence"/>
</dbReference>
<dbReference type="RefSeq" id="WP_090869468.1">
    <property type="nucleotide sequence ID" value="NZ_FOHE01000008.1"/>
</dbReference>
<keyword evidence="2" id="KW-1185">Reference proteome</keyword>
<evidence type="ECO:0000313" key="2">
    <source>
        <dbReference type="Proteomes" id="UP000198618"/>
    </source>
</evidence>
<protein>
    <submittedName>
        <fullName evidence="1">Spo0E like sporulation regulatory protein</fullName>
    </submittedName>
</protein>
<dbReference type="SUPFAM" id="SSF140500">
    <property type="entry name" value="BAS1536-like"/>
    <property type="match status" value="1"/>
</dbReference>
<dbReference type="Pfam" id="PF09388">
    <property type="entry name" value="SpoOE-like"/>
    <property type="match status" value="1"/>
</dbReference>
<organism evidence="1 2">
    <name type="scientific">Oceanobacillus limi</name>
    <dbReference type="NCBI Taxonomy" id="930131"/>
    <lineage>
        <taxon>Bacteria</taxon>
        <taxon>Bacillati</taxon>
        <taxon>Bacillota</taxon>
        <taxon>Bacilli</taxon>
        <taxon>Bacillales</taxon>
        <taxon>Bacillaceae</taxon>
        <taxon>Oceanobacillus</taxon>
    </lineage>
</organism>
<name>A0A1I0DA99_9BACI</name>
<dbReference type="InterPro" id="IPR036638">
    <property type="entry name" value="HLH_DNA-bd_sf"/>
</dbReference>
<dbReference type="InterPro" id="IPR037208">
    <property type="entry name" value="Spo0E-like_sf"/>
</dbReference>